<comment type="similarity">
    <text evidence="2">Belongs to the short-chain dehydrogenases/reductases (SDR) family.</text>
</comment>
<dbReference type="FunFam" id="3.40.50.720:FF:000084">
    <property type="entry name" value="Short-chain dehydrogenase reductase"/>
    <property type="match status" value="1"/>
</dbReference>
<dbReference type="PRINTS" id="PR00080">
    <property type="entry name" value="SDRFAMILY"/>
</dbReference>
<dbReference type="PANTHER" id="PTHR43975">
    <property type="entry name" value="ZGC:101858"/>
    <property type="match status" value="1"/>
</dbReference>
<protein>
    <submittedName>
        <fullName evidence="3">Uncharacterized protein</fullName>
    </submittedName>
</protein>
<dbReference type="PRINTS" id="PR00081">
    <property type="entry name" value="GDHRDH"/>
</dbReference>
<evidence type="ECO:0000313" key="3">
    <source>
        <dbReference type="EMBL" id="CAD7637984.1"/>
    </source>
</evidence>
<dbReference type="Pfam" id="PF00106">
    <property type="entry name" value="adh_short"/>
    <property type="match status" value="1"/>
</dbReference>
<name>A0A7R9LAB7_9ACAR</name>
<dbReference type="Gene3D" id="3.40.50.720">
    <property type="entry name" value="NAD(P)-binding Rossmann-like Domain"/>
    <property type="match status" value="1"/>
</dbReference>
<proteinExistence type="inferred from homology"/>
<accession>A0A7R9LAB7</accession>
<dbReference type="NCBIfam" id="NF005559">
    <property type="entry name" value="PRK07231.1"/>
    <property type="match status" value="1"/>
</dbReference>
<keyword evidence="4" id="KW-1185">Reference proteome</keyword>
<dbReference type="SUPFAM" id="SSF51735">
    <property type="entry name" value="NAD(P)-binding Rossmann-fold domains"/>
    <property type="match status" value="1"/>
</dbReference>
<dbReference type="PROSITE" id="PS00061">
    <property type="entry name" value="ADH_SHORT"/>
    <property type="match status" value="1"/>
</dbReference>
<dbReference type="OrthoDB" id="47007at2759"/>
<dbReference type="InterPro" id="IPR002347">
    <property type="entry name" value="SDR_fam"/>
</dbReference>
<dbReference type="Pfam" id="PF13561">
    <property type="entry name" value="adh_short_C2"/>
    <property type="match status" value="1"/>
</dbReference>
<dbReference type="AlphaFoldDB" id="A0A7R9LAB7"/>
<dbReference type="InterPro" id="IPR020904">
    <property type="entry name" value="Sc_DH/Rdtase_CS"/>
</dbReference>
<evidence type="ECO:0000313" key="4">
    <source>
        <dbReference type="Proteomes" id="UP000728032"/>
    </source>
</evidence>
<dbReference type="EMBL" id="OC914987">
    <property type="protein sequence ID" value="CAD7637984.1"/>
    <property type="molecule type" value="Genomic_DNA"/>
</dbReference>
<organism evidence="3">
    <name type="scientific">Oppiella nova</name>
    <dbReference type="NCBI Taxonomy" id="334625"/>
    <lineage>
        <taxon>Eukaryota</taxon>
        <taxon>Metazoa</taxon>
        <taxon>Ecdysozoa</taxon>
        <taxon>Arthropoda</taxon>
        <taxon>Chelicerata</taxon>
        <taxon>Arachnida</taxon>
        <taxon>Acari</taxon>
        <taxon>Acariformes</taxon>
        <taxon>Sarcoptiformes</taxon>
        <taxon>Oribatida</taxon>
        <taxon>Brachypylina</taxon>
        <taxon>Oppioidea</taxon>
        <taxon>Oppiidae</taxon>
        <taxon>Oppiella</taxon>
    </lineage>
</organism>
<dbReference type="InterPro" id="IPR036291">
    <property type="entry name" value="NAD(P)-bd_dom_sf"/>
</dbReference>
<evidence type="ECO:0000256" key="1">
    <source>
        <dbReference type="ARBA" id="ARBA00023002"/>
    </source>
</evidence>
<reference evidence="3" key="1">
    <citation type="submission" date="2020-11" db="EMBL/GenBank/DDBJ databases">
        <authorList>
            <person name="Tran Van P."/>
        </authorList>
    </citation>
    <scope>NUCLEOTIDE SEQUENCE</scope>
</reference>
<evidence type="ECO:0000256" key="2">
    <source>
        <dbReference type="RuleBase" id="RU000363"/>
    </source>
</evidence>
<sequence length="285" mass="30442">MSLSYDFSGKVALVTGSSSGIGAATAILFAKSGANVVVTGRNATKVSEVAKQCLNDYATKVSEVAKQCLNVSPKGLKALEVVADVTRDEDLVRLVDTTVKEFGKIDILVNNAGSALKASISDSNFMENYRHVLKTDLDSVVFLTHICVKHLEKSKGNIINMSSIRSTQTSPQYSPYCMSKSALDMFTKCIAVELGHKGIRVNCINPGAVKTNFSINVGVSESDSEEFYEAYGKLYPVGRYGVGDDIANAVLYLASNESSFITGSVLVADGGHLAANVSYARYTSQ</sequence>
<dbReference type="PANTHER" id="PTHR43975:SF2">
    <property type="entry name" value="EG:BACR7A4.14 PROTEIN-RELATED"/>
    <property type="match status" value="1"/>
</dbReference>
<keyword evidence="1" id="KW-0560">Oxidoreductase</keyword>
<dbReference type="Proteomes" id="UP000728032">
    <property type="component" value="Unassembled WGS sequence"/>
</dbReference>
<dbReference type="GO" id="GO:0016491">
    <property type="term" value="F:oxidoreductase activity"/>
    <property type="evidence" value="ECO:0007669"/>
    <property type="project" value="UniProtKB-KW"/>
</dbReference>
<dbReference type="EMBL" id="CAJPVJ010000162">
    <property type="protein sequence ID" value="CAG2161536.1"/>
    <property type="molecule type" value="Genomic_DNA"/>
</dbReference>
<gene>
    <name evidence="3" type="ORF">ONB1V03_LOCUS1141</name>
</gene>